<reference evidence="2 3" key="1">
    <citation type="submission" date="2019-02" db="EMBL/GenBank/DDBJ databases">
        <title>Deep-cultivation of Planctomycetes and their phenomic and genomic characterization uncovers novel biology.</title>
        <authorList>
            <person name="Wiegand S."/>
            <person name="Jogler M."/>
            <person name="Boedeker C."/>
            <person name="Pinto D."/>
            <person name="Vollmers J."/>
            <person name="Rivas-Marin E."/>
            <person name="Kohn T."/>
            <person name="Peeters S.H."/>
            <person name="Heuer A."/>
            <person name="Rast P."/>
            <person name="Oberbeckmann S."/>
            <person name="Bunk B."/>
            <person name="Jeske O."/>
            <person name="Meyerdierks A."/>
            <person name="Storesund J.E."/>
            <person name="Kallscheuer N."/>
            <person name="Luecker S."/>
            <person name="Lage O.M."/>
            <person name="Pohl T."/>
            <person name="Merkel B.J."/>
            <person name="Hornburger P."/>
            <person name="Mueller R.-W."/>
            <person name="Bruemmer F."/>
            <person name="Labrenz M."/>
            <person name="Spormann A.M."/>
            <person name="Op den Camp H."/>
            <person name="Overmann J."/>
            <person name="Amann R."/>
            <person name="Jetten M.S.M."/>
            <person name="Mascher T."/>
            <person name="Medema M.H."/>
            <person name="Devos D.P."/>
            <person name="Kaster A.-K."/>
            <person name="Ovreas L."/>
            <person name="Rohde M."/>
            <person name="Galperin M.Y."/>
            <person name="Jogler C."/>
        </authorList>
    </citation>
    <scope>NUCLEOTIDE SEQUENCE [LARGE SCALE GENOMIC DNA]</scope>
    <source>
        <strain evidence="2 3">Mal52</strain>
    </source>
</reference>
<dbReference type="RefSeq" id="WP_145374660.1">
    <property type="nucleotide sequence ID" value="NZ_CP036276.1"/>
</dbReference>
<proteinExistence type="predicted"/>
<gene>
    <name evidence="2" type="ORF">Mal52_11020</name>
</gene>
<dbReference type="Proteomes" id="UP000319383">
    <property type="component" value="Chromosome"/>
</dbReference>
<organism evidence="2 3">
    <name type="scientific">Symmachiella dynata</name>
    <dbReference type="NCBI Taxonomy" id="2527995"/>
    <lineage>
        <taxon>Bacteria</taxon>
        <taxon>Pseudomonadati</taxon>
        <taxon>Planctomycetota</taxon>
        <taxon>Planctomycetia</taxon>
        <taxon>Planctomycetales</taxon>
        <taxon>Planctomycetaceae</taxon>
        <taxon>Symmachiella</taxon>
    </lineage>
</organism>
<evidence type="ECO:0000313" key="2">
    <source>
        <dbReference type="EMBL" id="QDU42635.1"/>
    </source>
</evidence>
<dbReference type="AlphaFoldDB" id="A0A517ZJG7"/>
<evidence type="ECO:0000313" key="3">
    <source>
        <dbReference type="Proteomes" id="UP000319383"/>
    </source>
</evidence>
<dbReference type="KEGG" id="sdyn:Mal52_11020"/>
<feature type="domain" description="DNA mimic protein DMP19 C-terminal" evidence="1">
    <location>
        <begin position="36"/>
        <end position="118"/>
    </location>
</feature>
<dbReference type="Pfam" id="PF14300">
    <property type="entry name" value="DMP19"/>
    <property type="match status" value="1"/>
</dbReference>
<keyword evidence="3" id="KW-1185">Reference proteome</keyword>
<dbReference type="InterPro" id="IPR025402">
    <property type="entry name" value="DMP19_C"/>
</dbReference>
<protein>
    <recommendedName>
        <fullName evidence="1">DNA mimic protein DMP19 C-terminal domain-containing protein</fullName>
    </recommendedName>
</protein>
<sequence>MDGETVESRVFQWLEKYYPDGVGWQNPDSDCLGDAPIEIKLVAATNTIEYNISNGGWGQFLWNCHGTWRRLLAIGHEGYKLIGADAQADALQELGVLCERDIEECREYIRRADAEQDFKYPASFTAQRVFFEEDHWTNLFYSTSGVYEKRLEWLEKNQERVLEALMYVPG</sequence>
<name>A0A517ZJG7_9PLAN</name>
<dbReference type="EMBL" id="CP036276">
    <property type="protein sequence ID" value="QDU42635.1"/>
    <property type="molecule type" value="Genomic_DNA"/>
</dbReference>
<accession>A0A517ZJG7</accession>
<evidence type="ECO:0000259" key="1">
    <source>
        <dbReference type="Pfam" id="PF14300"/>
    </source>
</evidence>